<dbReference type="OMA" id="YHIATEP"/>
<dbReference type="PANTHER" id="PTHR15223">
    <property type="entry name" value="NADH-UBIQUINONE OXIDOREDUCTASE AGGG SUBUNIT"/>
    <property type="match status" value="1"/>
</dbReference>
<evidence type="ECO:0000256" key="6">
    <source>
        <dbReference type="ARBA" id="ARBA00022660"/>
    </source>
</evidence>
<dbReference type="AlphaFoldDB" id="A0A0L0CD23"/>
<evidence type="ECO:0000256" key="11">
    <source>
        <dbReference type="ARBA" id="ARBA00023136"/>
    </source>
</evidence>
<keyword evidence="6" id="KW-0679">Respiratory chain</keyword>
<evidence type="ECO:0000256" key="4">
    <source>
        <dbReference type="ARBA" id="ARBA00011533"/>
    </source>
</evidence>
<comment type="subcellular location">
    <subcellularLocation>
        <location evidence="2">Mitochondrion inner membrane</location>
        <topology evidence="2">Peripheral membrane protein</topology>
        <orientation evidence="2">Matrix side</orientation>
    </subcellularLocation>
</comment>
<organism evidence="12 13">
    <name type="scientific">Lucilia cuprina</name>
    <name type="common">Green bottle fly</name>
    <name type="synonym">Australian sheep blowfly</name>
    <dbReference type="NCBI Taxonomy" id="7375"/>
    <lineage>
        <taxon>Eukaryota</taxon>
        <taxon>Metazoa</taxon>
        <taxon>Ecdysozoa</taxon>
        <taxon>Arthropoda</taxon>
        <taxon>Hexapoda</taxon>
        <taxon>Insecta</taxon>
        <taxon>Pterygota</taxon>
        <taxon>Neoptera</taxon>
        <taxon>Endopterygota</taxon>
        <taxon>Diptera</taxon>
        <taxon>Brachycera</taxon>
        <taxon>Muscomorpha</taxon>
        <taxon>Oestroidea</taxon>
        <taxon>Calliphoridae</taxon>
        <taxon>Luciliinae</taxon>
        <taxon>Lucilia</taxon>
    </lineage>
</organism>
<dbReference type="STRING" id="7375.A0A0L0CD23"/>
<evidence type="ECO:0000256" key="3">
    <source>
        <dbReference type="ARBA" id="ARBA00005923"/>
    </source>
</evidence>
<reference evidence="12 13" key="1">
    <citation type="journal article" date="2015" name="Nat. Commun.">
        <title>Lucilia cuprina genome unlocks parasitic fly biology to underpin future interventions.</title>
        <authorList>
            <person name="Anstead C.A."/>
            <person name="Korhonen P.K."/>
            <person name="Young N.D."/>
            <person name="Hall R.S."/>
            <person name="Jex A.R."/>
            <person name="Murali S.C."/>
            <person name="Hughes D.S."/>
            <person name="Lee S.F."/>
            <person name="Perry T."/>
            <person name="Stroehlein A.J."/>
            <person name="Ansell B.R."/>
            <person name="Breugelmans B."/>
            <person name="Hofmann A."/>
            <person name="Qu J."/>
            <person name="Dugan S."/>
            <person name="Lee S.L."/>
            <person name="Chao H."/>
            <person name="Dinh H."/>
            <person name="Han Y."/>
            <person name="Doddapaneni H.V."/>
            <person name="Worley K.C."/>
            <person name="Muzny D.M."/>
            <person name="Ioannidis P."/>
            <person name="Waterhouse R.M."/>
            <person name="Zdobnov E.M."/>
            <person name="James P.J."/>
            <person name="Bagnall N.H."/>
            <person name="Kotze A.C."/>
            <person name="Gibbs R.A."/>
            <person name="Richards S."/>
            <person name="Batterham P."/>
            <person name="Gasser R.B."/>
        </authorList>
    </citation>
    <scope>NUCLEOTIDE SEQUENCE [LARGE SCALE GENOMIC DNA]</scope>
    <source>
        <strain evidence="12 13">LS</strain>
        <tissue evidence="12">Full body</tissue>
    </source>
</reference>
<keyword evidence="8" id="KW-0809">Transit peptide</keyword>
<keyword evidence="11" id="KW-0472">Membrane</keyword>
<keyword evidence="9" id="KW-0249">Electron transport</keyword>
<dbReference type="OrthoDB" id="6241903at2759"/>
<dbReference type="GO" id="GO:0032981">
    <property type="term" value="P:mitochondrial respiratory chain complex I assembly"/>
    <property type="evidence" value="ECO:0007669"/>
    <property type="project" value="TreeGrafter"/>
</dbReference>
<evidence type="ECO:0000256" key="10">
    <source>
        <dbReference type="ARBA" id="ARBA00023128"/>
    </source>
</evidence>
<dbReference type="GO" id="GO:0005743">
    <property type="term" value="C:mitochondrial inner membrane"/>
    <property type="evidence" value="ECO:0007669"/>
    <property type="project" value="UniProtKB-SubCell"/>
</dbReference>
<evidence type="ECO:0000256" key="7">
    <source>
        <dbReference type="ARBA" id="ARBA00022792"/>
    </source>
</evidence>
<dbReference type="Pfam" id="PF14813">
    <property type="entry name" value="NADH_B2"/>
    <property type="match status" value="1"/>
</dbReference>
<dbReference type="Proteomes" id="UP000037069">
    <property type="component" value="Unassembled WGS sequence"/>
</dbReference>
<evidence type="ECO:0000256" key="1">
    <source>
        <dbReference type="ARBA" id="ARBA00003195"/>
    </source>
</evidence>
<keyword evidence="10" id="KW-0496">Mitochondrion</keyword>
<evidence type="ECO:0000313" key="12">
    <source>
        <dbReference type="EMBL" id="KNC30150.1"/>
    </source>
</evidence>
<evidence type="ECO:0000256" key="8">
    <source>
        <dbReference type="ARBA" id="ARBA00022946"/>
    </source>
</evidence>
<keyword evidence="13" id="KW-1185">Reference proteome</keyword>
<dbReference type="PANTHER" id="PTHR15223:SF1">
    <property type="entry name" value="NADH DEHYDROGENASE [UBIQUINONE] 1 BETA SUBCOMPLEX SUBUNIT 2, MITOCHONDRIAL"/>
    <property type="match status" value="1"/>
</dbReference>
<dbReference type="InterPro" id="IPR026627">
    <property type="entry name" value="NDUFB2_animal"/>
</dbReference>
<comment type="subunit">
    <text evidence="4">Complex I is composed of 45 different subunits.</text>
</comment>
<accession>A0A0L0CD23</accession>
<protein>
    <recommendedName>
        <fullName evidence="14">NADH dehydrogenase [ubiquinone] 1 beta subcomplex subunit 2, mitochondrial</fullName>
    </recommendedName>
</protein>
<evidence type="ECO:0000256" key="2">
    <source>
        <dbReference type="ARBA" id="ARBA00004443"/>
    </source>
</evidence>
<dbReference type="EMBL" id="JRES01000572">
    <property type="protein sequence ID" value="KNC30150.1"/>
    <property type="molecule type" value="Genomic_DNA"/>
</dbReference>
<comment type="caution">
    <text evidence="12">The sequence shown here is derived from an EMBL/GenBank/DDBJ whole genome shotgun (WGS) entry which is preliminary data.</text>
</comment>
<evidence type="ECO:0000313" key="13">
    <source>
        <dbReference type="Proteomes" id="UP000037069"/>
    </source>
</evidence>
<gene>
    <name evidence="12" type="ORF">FF38_11789</name>
</gene>
<name>A0A0L0CD23_LUCCU</name>
<keyword evidence="7" id="KW-0999">Mitochondrion inner membrane</keyword>
<evidence type="ECO:0000256" key="9">
    <source>
        <dbReference type="ARBA" id="ARBA00022982"/>
    </source>
</evidence>
<keyword evidence="5" id="KW-0813">Transport</keyword>
<sequence length="104" mass="12231">MQQLLKFKFEMISRIQLLYKPILRNISARCGKKIDLQFRNSHVVSYRVAPPPHSKATQIGAELVGAAMWWWVLWHLWHEYEHITGEFPYPDAAKWTNKELGVPS</sequence>
<dbReference type="GO" id="GO:0045271">
    <property type="term" value="C:respiratory chain complex I"/>
    <property type="evidence" value="ECO:0007669"/>
    <property type="project" value="InterPro"/>
</dbReference>
<proteinExistence type="inferred from homology"/>
<evidence type="ECO:0000256" key="5">
    <source>
        <dbReference type="ARBA" id="ARBA00022448"/>
    </source>
</evidence>
<comment type="function">
    <text evidence="1">Accessory subunit of the mitochondrial membrane respiratory chain NADH dehydrogenase (Complex I), that is believed not to be involved in catalysis. Complex I functions in the transfer of electrons from NADH to the respiratory chain. The immediate electron acceptor for the enzyme is believed to be ubiquinone.</text>
</comment>
<comment type="similarity">
    <text evidence="3">Belongs to the complex I NDUFB2 subunit family.</text>
</comment>
<evidence type="ECO:0008006" key="14">
    <source>
        <dbReference type="Google" id="ProtNLM"/>
    </source>
</evidence>